<dbReference type="Proteomes" id="UP000054988">
    <property type="component" value="Unassembled WGS sequence"/>
</dbReference>
<evidence type="ECO:0000256" key="1">
    <source>
        <dbReference type="ARBA" id="ARBA00022723"/>
    </source>
</evidence>
<feature type="signal peptide" evidence="4">
    <location>
        <begin position="1"/>
        <end position="17"/>
    </location>
</feature>
<dbReference type="Pfam" id="PF12722">
    <property type="entry name" value="Hid1"/>
    <property type="match status" value="1"/>
</dbReference>
<feature type="compositionally biased region" description="Low complexity" evidence="3">
    <location>
        <begin position="192"/>
        <end position="218"/>
    </location>
</feature>
<feature type="compositionally biased region" description="Low complexity" evidence="3">
    <location>
        <begin position="404"/>
        <end position="413"/>
    </location>
</feature>
<dbReference type="GO" id="GO:0000138">
    <property type="term" value="C:Golgi trans cisterna"/>
    <property type="evidence" value="ECO:0007669"/>
    <property type="project" value="TreeGrafter"/>
</dbReference>
<evidence type="ECO:0000259" key="5">
    <source>
        <dbReference type="Pfam" id="PF00127"/>
    </source>
</evidence>
<organism evidence="6 7">
    <name type="scientific">Moniliophthora roreri</name>
    <name type="common">Frosty pod rot fungus</name>
    <name type="synonym">Monilia roreri</name>
    <dbReference type="NCBI Taxonomy" id="221103"/>
    <lineage>
        <taxon>Eukaryota</taxon>
        <taxon>Fungi</taxon>
        <taxon>Dikarya</taxon>
        <taxon>Basidiomycota</taxon>
        <taxon>Agaricomycotina</taxon>
        <taxon>Agaricomycetes</taxon>
        <taxon>Agaricomycetidae</taxon>
        <taxon>Agaricales</taxon>
        <taxon>Marasmiineae</taxon>
        <taxon>Marasmiaceae</taxon>
        <taxon>Moniliophthora</taxon>
    </lineage>
</organism>
<feature type="region of interest" description="Disordered" evidence="3">
    <location>
        <begin position="164"/>
        <end position="232"/>
    </location>
</feature>
<feature type="domain" description="Blue (type 1) copper" evidence="5">
    <location>
        <begin position="52"/>
        <end position="146"/>
    </location>
</feature>
<feature type="compositionally biased region" description="Polar residues" evidence="3">
    <location>
        <begin position="429"/>
        <end position="441"/>
    </location>
</feature>
<dbReference type="EMBL" id="LATX01001627">
    <property type="protein sequence ID" value="KTB39808.1"/>
    <property type="molecule type" value="Genomic_DNA"/>
</dbReference>
<feature type="compositionally biased region" description="Acidic residues" evidence="3">
    <location>
        <begin position="418"/>
        <end position="428"/>
    </location>
</feature>
<keyword evidence="2" id="KW-0186">Copper</keyword>
<evidence type="ECO:0000256" key="2">
    <source>
        <dbReference type="ARBA" id="ARBA00023008"/>
    </source>
</evidence>
<dbReference type="GO" id="GO:0005507">
    <property type="term" value="F:copper ion binding"/>
    <property type="evidence" value="ECO:0007669"/>
    <property type="project" value="InterPro"/>
</dbReference>
<name>A0A0W0FU26_MONRR</name>
<dbReference type="eggNOG" id="KOG2226">
    <property type="taxonomic scope" value="Eukaryota"/>
</dbReference>
<keyword evidence="1" id="KW-0479">Metal-binding</keyword>
<dbReference type="GO" id="GO:0009055">
    <property type="term" value="F:electron transfer activity"/>
    <property type="evidence" value="ECO:0007669"/>
    <property type="project" value="InterPro"/>
</dbReference>
<sequence>MSLLVVIVLAILPFALAQYGGYGGGSPTTAAPSVPSAPPDTDGHVNIDVFFNGNFAFNPSSVTAKNGTLVTFWFPGGAFPHSVTQSSFESPCTHLEANATAGTPAGFDSGLVNAMQFTINITDDTKPIWYHCKFPLHCGMGMVGAINAPTSGNTFEAFQAAAQQIGGSETTEPDNGPVTGGVNGVATAAPTASGSNSATSVVASGGAASQAASSSGAGPEPNDPPNTRSSNDMFAKIPQRLTSSFGLLPDSEKLAFRSRPDGLQKLAATRHIPESDSYWNQYFVLFDSASEVFSLITPNDVRRALLDAPENIATLIRVVCLRLFNLISDHTFPTPSSASVSAFASSLIKAASSERNTTKEVLNCLRVLQRVLPVVFELEGDTSVFDLEVLWKKIEVEEDEDNDNTATTATGEEPQFVIEDEEDDESEEGQTTVGSQSQTPQPKRKRVKQLPSLGERLFNSLIDLLFCCGFTLPTKIQKDHYKINYVIWEKGIGSTSDPGPSQQYDNNKAEVLRLLLVLLSRQIYIPASSLFTNPSLYTLHLVQKTPRRDVLTVLCSLLNTAMNSATGPPTSIGNMAGRLPYNHLVFKGEDPRINLVAICFEVLVVLLDFQSGNARDTVVGSGEQQSSVPTAHTNAFRYFLMKLHRTQDFTFILDGILGIMEQEIASMNNILPGARKSVPYIAENIILFWKMIELNKKFRAYVLESEKAMDLVAFFLCYNLEIKDKPQQHGLCRALSYIMQTLSAEPAFGSRLSDPIKAQIPAKWATPGGAADFLINSIYSVVATTSGTLNSLYPALIITLSNCAPYFKRLSVTSSTRLIQLFTSFSNPMFLLSDEGHPRLLFFMLEVFNSIILHNPSENPHLLYGIISAHKIFKDLGTLTLYSGLREIRRIQLAKEEHARKADDKGSRRSSAEHGHGPSEEKKSLLFSAEGVDEEAGESRQPSSGAPADADVSSPEPVVSPTSDAIPSGNAPSEKAKGKMKEQRRSSSIDNNGSLERLAASGIGRNGFVPTQEWVTSWQQGLPLDIVMLMISELLPKIENMQAGHHKVSSASSILEFLGSVTLKDVLPPTPPLSPRKFVWSDASIVWLTSLIWGEIFVRAMTPLGIWNSTNIRLFYVKQRREQRQISETVSNVVGGFLGRANSEQSISRSRS</sequence>
<dbReference type="AlphaFoldDB" id="A0A0W0FU26"/>
<evidence type="ECO:0000256" key="3">
    <source>
        <dbReference type="SAM" id="MobiDB-lite"/>
    </source>
</evidence>
<feature type="compositionally biased region" description="Basic and acidic residues" evidence="3">
    <location>
        <begin position="974"/>
        <end position="987"/>
    </location>
</feature>
<dbReference type="CDD" id="cd00920">
    <property type="entry name" value="Cupredoxin"/>
    <property type="match status" value="1"/>
</dbReference>
<evidence type="ECO:0000313" key="7">
    <source>
        <dbReference type="Proteomes" id="UP000054988"/>
    </source>
</evidence>
<feature type="compositionally biased region" description="Basic and acidic residues" evidence="3">
    <location>
        <begin position="896"/>
        <end position="924"/>
    </location>
</feature>
<evidence type="ECO:0000313" key="6">
    <source>
        <dbReference type="EMBL" id="KTB39808.1"/>
    </source>
</evidence>
<dbReference type="Pfam" id="PF00127">
    <property type="entry name" value="Copper-bind"/>
    <property type="match status" value="1"/>
</dbReference>
<proteinExistence type="predicted"/>
<evidence type="ECO:0000256" key="4">
    <source>
        <dbReference type="SAM" id="SignalP"/>
    </source>
</evidence>
<dbReference type="GO" id="GO:0005797">
    <property type="term" value="C:Golgi medial cisterna"/>
    <property type="evidence" value="ECO:0007669"/>
    <property type="project" value="TreeGrafter"/>
</dbReference>
<reference evidence="6 7" key="1">
    <citation type="submission" date="2015-12" db="EMBL/GenBank/DDBJ databases">
        <title>Draft genome sequence of Moniliophthora roreri, the causal agent of frosty pod rot of cacao.</title>
        <authorList>
            <person name="Aime M.C."/>
            <person name="Diaz-Valderrama J.R."/>
            <person name="Kijpornyongpan T."/>
            <person name="Phillips-Mora W."/>
        </authorList>
    </citation>
    <scope>NUCLEOTIDE SEQUENCE [LARGE SCALE GENOMIC DNA]</scope>
    <source>
        <strain evidence="6 7">MCA 2952</strain>
    </source>
</reference>
<dbReference type="InterPro" id="IPR008972">
    <property type="entry name" value="Cupredoxin"/>
</dbReference>
<gene>
    <name evidence="6" type="ORF">WG66_7509</name>
</gene>
<dbReference type="Gene3D" id="2.60.40.420">
    <property type="entry name" value="Cupredoxins - blue copper proteins"/>
    <property type="match status" value="1"/>
</dbReference>
<accession>A0A0W0FU26</accession>
<dbReference type="PANTHER" id="PTHR21575:SF12">
    <property type="entry name" value="PROTEIN HID1"/>
    <property type="match status" value="1"/>
</dbReference>
<feature type="compositionally biased region" description="Low complexity" evidence="3">
    <location>
        <begin position="952"/>
        <end position="961"/>
    </location>
</feature>
<dbReference type="InterPro" id="IPR026705">
    <property type="entry name" value="Hid-1/Ecm30"/>
</dbReference>
<feature type="region of interest" description="Disordered" evidence="3">
    <location>
        <begin position="896"/>
        <end position="994"/>
    </location>
</feature>
<comment type="caution">
    <text evidence="6">The sequence shown here is derived from an EMBL/GenBank/DDBJ whole genome shotgun (WGS) entry which is preliminary data.</text>
</comment>
<protein>
    <recommendedName>
        <fullName evidence="5">Blue (type 1) copper domain-containing protein</fullName>
    </recommendedName>
</protein>
<dbReference type="InterPro" id="IPR000923">
    <property type="entry name" value="BlueCu_1"/>
</dbReference>
<dbReference type="GO" id="GO:0016020">
    <property type="term" value="C:membrane"/>
    <property type="evidence" value="ECO:0007669"/>
    <property type="project" value="TreeGrafter"/>
</dbReference>
<feature type="region of interest" description="Disordered" evidence="3">
    <location>
        <begin position="400"/>
        <end position="446"/>
    </location>
</feature>
<dbReference type="PANTHER" id="PTHR21575">
    <property type="entry name" value="PROTEIN HID1"/>
    <property type="match status" value="1"/>
</dbReference>
<feature type="chain" id="PRO_5006902112" description="Blue (type 1) copper domain-containing protein" evidence="4">
    <location>
        <begin position="18"/>
        <end position="1152"/>
    </location>
</feature>
<keyword evidence="4" id="KW-0732">Signal</keyword>
<dbReference type="SUPFAM" id="SSF49503">
    <property type="entry name" value="Cupredoxins"/>
    <property type="match status" value="1"/>
</dbReference>